<comment type="caution">
    <text evidence="9">The sequence shown here is derived from an EMBL/GenBank/DDBJ whole genome shotgun (WGS) entry which is preliminary data.</text>
</comment>
<dbReference type="GO" id="GO:0016805">
    <property type="term" value="F:dipeptidase activity"/>
    <property type="evidence" value="ECO:0007669"/>
    <property type="project" value="UniProtKB-KW"/>
</dbReference>
<dbReference type="SUPFAM" id="SSF53187">
    <property type="entry name" value="Zn-dependent exopeptidases"/>
    <property type="match status" value="1"/>
</dbReference>
<accession>A0A3D4S4A4</accession>
<keyword evidence="8" id="KW-0482">Metalloprotease</keyword>
<name>A0A3D4S4A4_9ENTE</name>
<evidence type="ECO:0000256" key="3">
    <source>
        <dbReference type="ARBA" id="ARBA00022670"/>
    </source>
</evidence>
<sequence>MAIDWKKEIDNYKEELLEDLFELLRIDSVRDDDHKSDESPVGPGPRKALEKMLSFGDRDGFVTKNVDNIAGHIEYGAGDELMGLLGHVDVVPVGNGWDNDPFDPQLIDGKIIARGSSDDKGPTMAAYYAIKLIKKLGLPVKKRVRLIVGTDEESEWLCMDRYFKTEEMPDFGFSPDAEFPIINGEKGMVSLYVSVKGEQDKNASNYLNSFDAGIRENMVPQEAHAEVRFADPEKAEKAFFDFLEHNPVTGTFETLDDGKSEITVLGKASHGSMPEKGVNAGTYLAVFLTQFSFTGQAKGYLALIAEQVHLDFTGKNVGAEHTDEVMGTTSMNAGIMTFTEDTHGLVVLNFRFPRGITVEKIEIAADSALSSYNATIGRGKDKTPHYVSAEDELVKTLLSVYAKQTGFEAHEQSIGGGTYGRILERGVAFGALFPDSEDTMHQVNEFMTVKDLLRAASIYAEAIYELIK</sequence>
<dbReference type="AlphaFoldDB" id="A0A3D4S4A4"/>
<keyword evidence="5" id="KW-0378">Hydrolase</keyword>
<dbReference type="CDD" id="cd03888">
    <property type="entry name" value="M20_PepV"/>
    <property type="match status" value="1"/>
</dbReference>
<comment type="cofactor">
    <cofactor evidence="1">
        <name>Zn(2+)</name>
        <dbReference type="ChEBI" id="CHEBI:29105"/>
    </cofactor>
</comment>
<dbReference type="NCBIfam" id="NF005591">
    <property type="entry name" value="PRK07318.1"/>
    <property type="match status" value="1"/>
</dbReference>
<dbReference type="EMBL" id="DQHO01000017">
    <property type="protein sequence ID" value="HCS93643.1"/>
    <property type="molecule type" value="Genomic_DNA"/>
</dbReference>
<dbReference type="GO" id="GO:0008237">
    <property type="term" value="F:metallopeptidase activity"/>
    <property type="evidence" value="ECO:0007669"/>
    <property type="project" value="UniProtKB-KW"/>
</dbReference>
<evidence type="ECO:0000256" key="6">
    <source>
        <dbReference type="ARBA" id="ARBA00022833"/>
    </source>
</evidence>
<dbReference type="Gene3D" id="3.40.630.10">
    <property type="entry name" value="Zn peptidases"/>
    <property type="match status" value="1"/>
</dbReference>
<evidence type="ECO:0000313" key="10">
    <source>
        <dbReference type="Proteomes" id="UP000262195"/>
    </source>
</evidence>
<evidence type="ECO:0000313" key="9">
    <source>
        <dbReference type="EMBL" id="HCS93643.1"/>
    </source>
</evidence>
<keyword evidence="3" id="KW-0645">Protease</keyword>
<evidence type="ECO:0000256" key="8">
    <source>
        <dbReference type="ARBA" id="ARBA00023049"/>
    </source>
</evidence>
<gene>
    <name evidence="9" type="ORF">DIW15_02900</name>
</gene>
<dbReference type="GO" id="GO:0006526">
    <property type="term" value="P:L-arginine biosynthetic process"/>
    <property type="evidence" value="ECO:0007669"/>
    <property type="project" value="TreeGrafter"/>
</dbReference>
<dbReference type="SUPFAM" id="SSF55031">
    <property type="entry name" value="Bacterial exopeptidase dimerisation domain"/>
    <property type="match status" value="1"/>
</dbReference>
<dbReference type="Gene3D" id="3.30.70.360">
    <property type="match status" value="2"/>
</dbReference>
<keyword evidence="6" id="KW-0862">Zinc</keyword>
<protein>
    <submittedName>
        <fullName evidence="9">Dipeptidase PepV</fullName>
    </submittedName>
</protein>
<dbReference type="InterPro" id="IPR010964">
    <property type="entry name" value="M20A_pepV-rel"/>
</dbReference>
<dbReference type="STRING" id="1121105.GCA_000421665_01718"/>
<comment type="similarity">
    <text evidence="2">Belongs to the peptidase M20A family.</text>
</comment>
<dbReference type="GO" id="GO:0006508">
    <property type="term" value="P:proteolysis"/>
    <property type="evidence" value="ECO:0007669"/>
    <property type="project" value="UniProtKB-KW"/>
</dbReference>
<dbReference type="InterPro" id="IPR002933">
    <property type="entry name" value="Peptidase_M20"/>
</dbReference>
<evidence type="ECO:0000256" key="7">
    <source>
        <dbReference type="ARBA" id="ARBA00022997"/>
    </source>
</evidence>
<dbReference type="Pfam" id="PF01546">
    <property type="entry name" value="Peptidase_M20"/>
    <property type="match status" value="1"/>
</dbReference>
<dbReference type="PANTHER" id="PTHR43808">
    <property type="entry name" value="ACETYLORNITHINE DEACETYLASE"/>
    <property type="match status" value="1"/>
</dbReference>
<evidence type="ECO:0000256" key="1">
    <source>
        <dbReference type="ARBA" id="ARBA00001947"/>
    </source>
</evidence>
<dbReference type="GO" id="GO:0008270">
    <property type="term" value="F:zinc ion binding"/>
    <property type="evidence" value="ECO:0007669"/>
    <property type="project" value="InterPro"/>
</dbReference>
<keyword evidence="7" id="KW-0224">Dipeptidase</keyword>
<evidence type="ECO:0000256" key="4">
    <source>
        <dbReference type="ARBA" id="ARBA00022723"/>
    </source>
</evidence>
<dbReference type="PANTHER" id="PTHR43808:SF31">
    <property type="entry name" value="N-ACETYL-L-CITRULLINE DEACETYLASE"/>
    <property type="match status" value="1"/>
</dbReference>
<keyword evidence="4" id="KW-0479">Metal-binding</keyword>
<proteinExistence type="inferred from homology"/>
<dbReference type="GO" id="GO:0008777">
    <property type="term" value="F:acetylornithine deacetylase activity"/>
    <property type="evidence" value="ECO:0007669"/>
    <property type="project" value="TreeGrafter"/>
</dbReference>
<dbReference type="Proteomes" id="UP000262195">
    <property type="component" value="Unassembled WGS sequence"/>
</dbReference>
<organism evidence="9 10">
    <name type="scientific">Bavariicoccus seileri</name>
    <dbReference type="NCBI Taxonomy" id="549685"/>
    <lineage>
        <taxon>Bacteria</taxon>
        <taxon>Bacillati</taxon>
        <taxon>Bacillota</taxon>
        <taxon>Bacilli</taxon>
        <taxon>Lactobacillales</taxon>
        <taxon>Enterococcaceae</taxon>
        <taxon>Bavariicoccus</taxon>
    </lineage>
</organism>
<dbReference type="NCBIfam" id="TIGR01887">
    <property type="entry name" value="dipeptidaselike"/>
    <property type="match status" value="1"/>
</dbReference>
<dbReference type="InterPro" id="IPR050072">
    <property type="entry name" value="Peptidase_M20A"/>
</dbReference>
<evidence type="ECO:0000256" key="5">
    <source>
        <dbReference type="ARBA" id="ARBA00022801"/>
    </source>
</evidence>
<dbReference type="InterPro" id="IPR036264">
    <property type="entry name" value="Bact_exopeptidase_dim_dom"/>
</dbReference>
<evidence type="ECO:0000256" key="2">
    <source>
        <dbReference type="ARBA" id="ARBA00006247"/>
    </source>
</evidence>
<reference evidence="9 10" key="1">
    <citation type="journal article" date="2018" name="Nat. Biotechnol.">
        <title>A standardized bacterial taxonomy based on genome phylogeny substantially revises the tree of life.</title>
        <authorList>
            <person name="Parks D.H."/>
            <person name="Chuvochina M."/>
            <person name="Waite D.W."/>
            <person name="Rinke C."/>
            <person name="Skarshewski A."/>
            <person name="Chaumeil P.A."/>
            <person name="Hugenholtz P."/>
        </authorList>
    </citation>
    <scope>NUCLEOTIDE SEQUENCE [LARGE SCALE GENOMIC DNA]</scope>
    <source>
        <strain evidence="9">UBA11306</strain>
    </source>
</reference>